<protein>
    <submittedName>
        <fullName evidence="2">Uncharacterized protein</fullName>
    </submittedName>
</protein>
<reference evidence="2" key="2">
    <citation type="submission" date="2015-06" db="UniProtKB">
        <authorList>
            <consortium name="EnsemblPlants"/>
        </authorList>
    </citation>
    <scope>IDENTIFICATION</scope>
</reference>
<organism evidence="2 3">
    <name type="scientific">Oryza rufipogon</name>
    <name type="common">Brownbeard rice</name>
    <name type="synonym">Asian wild rice</name>
    <dbReference type="NCBI Taxonomy" id="4529"/>
    <lineage>
        <taxon>Eukaryota</taxon>
        <taxon>Viridiplantae</taxon>
        <taxon>Streptophyta</taxon>
        <taxon>Embryophyta</taxon>
        <taxon>Tracheophyta</taxon>
        <taxon>Spermatophyta</taxon>
        <taxon>Magnoliopsida</taxon>
        <taxon>Liliopsida</taxon>
        <taxon>Poales</taxon>
        <taxon>Poaceae</taxon>
        <taxon>BOP clade</taxon>
        <taxon>Oryzoideae</taxon>
        <taxon>Oryzeae</taxon>
        <taxon>Oryzinae</taxon>
        <taxon>Oryza</taxon>
    </lineage>
</organism>
<dbReference type="EnsemblPlants" id="ORUFI02G00300.1">
    <property type="protein sequence ID" value="ORUFI02G00300.1"/>
    <property type="gene ID" value="ORUFI02G00300"/>
</dbReference>
<dbReference type="AlphaFoldDB" id="A0A0E0N8H9"/>
<sequence length="70" mass="7383">MLKTSLQRRLRAVTLPGVEGENEVQGATGLFVLAQINAAADPSLAPRPGRCQGRGSPICFPAASPAPWER</sequence>
<dbReference type="Gramene" id="ORUFI02G00300.1">
    <property type="protein sequence ID" value="ORUFI02G00300.1"/>
    <property type="gene ID" value="ORUFI02G00300"/>
</dbReference>
<accession>A0A0E0N8H9</accession>
<feature type="region of interest" description="Disordered" evidence="1">
    <location>
        <begin position="43"/>
        <end position="70"/>
    </location>
</feature>
<evidence type="ECO:0000313" key="2">
    <source>
        <dbReference type="EnsemblPlants" id="ORUFI02G00300.1"/>
    </source>
</evidence>
<keyword evidence="3" id="KW-1185">Reference proteome</keyword>
<evidence type="ECO:0000256" key="1">
    <source>
        <dbReference type="SAM" id="MobiDB-lite"/>
    </source>
</evidence>
<dbReference type="HOGENOM" id="CLU_2762246_0_0_1"/>
<dbReference type="Proteomes" id="UP000008022">
    <property type="component" value="Unassembled WGS sequence"/>
</dbReference>
<evidence type="ECO:0000313" key="3">
    <source>
        <dbReference type="Proteomes" id="UP000008022"/>
    </source>
</evidence>
<proteinExistence type="predicted"/>
<reference evidence="3" key="1">
    <citation type="submission" date="2013-06" db="EMBL/GenBank/DDBJ databases">
        <authorList>
            <person name="Zhao Q."/>
        </authorList>
    </citation>
    <scope>NUCLEOTIDE SEQUENCE</scope>
    <source>
        <strain evidence="3">cv. W1943</strain>
    </source>
</reference>
<name>A0A0E0N8H9_ORYRU</name>